<sequence length="202" mass="22722">MDSLLKRIFDIVTAAAGLLLALPLIGLCWTIAAIDTRSNGFFIQKRIGRHGRVIHVCKIKTMYPGDSRRSPIASRNAAVITGSGRFFRKYKLDELPQLFNVLLGSMSIVGPRPDVPGYADRLEGGDRIILQLRPGITGPASIKYKNEEEILASMDDPLAYNDQVIWPDKVRLNKEYIRNYSLLRDFGYILQTLFGRGPHEHP</sequence>
<keyword evidence="4" id="KW-1185">Reference proteome</keyword>
<keyword evidence="3" id="KW-0808">Transferase</keyword>
<feature type="domain" description="Bacterial sugar transferase" evidence="2">
    <location>
        <begin position="6"/>
        <end position="193"/>
    </location>
</feature>
<comment type="caution">
    <text evidence="3">The sequence shown here is derived from an EMBL/GenBank/DDBJ whole genome shotgun (WGS) entry which is preliminary data.</text>
</comment>
<dbReference type="GO" id="GO:0016740">
    <property type="term" value="F:transferase activity"/>
    <property type="evidence" value="ECO:0007669"/>
    <property type="project" value="UniProtKB-KW"/>
</dbReference>
<reference evidence="3" key="1">
    <citation type="submission" date="2021-11" db="EMBL/GenBank/DDBJ databases">
        <title>The complete genome of Massilia sp sp. G4R7.</title>
        <authorList>
            <person name="Liu L."/>
            <person name="Yue J."/>
            <person name="Yuan J."/>
            <person name="Yang F."/>
            <person name="Li L."/>
        </authorList>
    </citation>
    <scope>NUCLEOTIDE SEQUENCE</scope>
    <source>
        <strain evidence="3">G4R7</strain>
    </source>
</reference>
<gene>
    <name evidence="3" type="ORF">LQ564_08215</name>
</gene>
<dbReference type="Proteomes" id="UP001179361">
    <property type="component" value="Unassembled WGS sequence"/>
</dbReference>
<evidence type="ECO:0000256" key="1">
    <source>
        <dbReference type="ARBA" id="ARBA00006464"/>
    </source>
</evidence>
<dbReference type="Pfam" id="PF02397">
    <property type="entry name" value="Bac_transf"/>
    <property type="match status" value="1"/>
</dbReference>
<comment type="similarity">
    <text evidence="1">Belongs to the bacterial sugar transferase family.</text>
</comment>
<organism evidence="3 4">
    <name type="scientific">Massilia phyllostachyos</name>
    <dbReference type="NCBI Taxonomy" id="2898585"/>
    <lineage>
        <taxon>Bacteria</taxon>
        <taxon>Pseudomonadati</taxon>
        <taxon>Pseudomonadota</taxon>
        <taxon>Betaproteobacteria</taxon>
        <taxon>Burkholderiales</taxon>
        <taxon>Oxalobacteraceae</taxon>
        <taxon>Telluria group</taxon>
        <taxon>Massilia</taxon>
    </lineage>
</organism>
<dbReference type="InterPro" id="IPR003362">
    <property type="entry name" value="Bact_transf"/>
</dbReference>
<evidence type="ECO:0000313" key="3">
    <source>
        <dbReference type="EMBL" id="MCD2516299.1"/>
    </source>
</evidence>
<evidence type="ECO:0000259" key="2">
    <source>
        <dbReference type="Pfam" id="PF02397"/>
    </source>
</evidence>
<evidence type="ECO:0000313" key="4">
    <source>
        <dbReference type="Proteomes" id="UP001179361"/>
    </source>
</evidence>
<dbReference type="EMBL" id="JAJNOC010000002">
    <property type="protein sequence ID" value="MCD2516299.1"/>
    <property type="molecule type" value="Genomic_DNA"/>
</dbReference>
<accession>A0ABS8Q3I1</accession>
<protein>
    <submittedName>
        <fullName evidence="3">Sugar transferase</fullName>
    </submittedName>
</protein>
<dbReference type="PANTHER" id="PTHR30576:SF20">
    <property type="entry name" value="QUINOVOSAMINEPHOSPHOTRANSFERAE-RELATED"/>
    <property type="match status" value="1"/>
</dbReference>
<name>A0ABS8Q3I1_9BURK</name>
<proteinExistence type="inferred from homology"/>
<dbReference type="PANTHER" id="PTHR30576">
    <property type="entry name" value="COLANIC BIOSYNTHESIS UDP-GLUCOSE LIPID CARRIER TRANSFERASE"/>
    <property type="match status" value="1"/>
</dbReference>